<keyword evidence="1" id="KW-0812">Transmembrane</keyword>
<feature type="non-terminal residue" evidence="2">
    <location>
        <position position="1"/>
    </location>
</feature>
<keyword evidence="1" id="KW-1133">Transmembrane helix</keyword>
<keyword evidence="1" id="KW-0472">Membrane</keyword>
<protein>
    <submittedName>
        <fullName evidence="2">Zinc transporter 8-like</fullName>
    </submittedName>
</protein>
<name>A0A392QWF8_9FABA</name>
<evidence type="ECO:0000256" key="1">
    <source>
        <dbReference type="SAM" id="Phobius"/>
    </source>
</evidence>
<feature type="transmembrane region" description="Helical" evidence="1">
    <location>
        <begin position="7"/>
        <end position="26"/>
    </location>
</feature>
<sequence>VDALSPQIIKVFAAGVILSTSFIHVLPDSWAFVAMCTVMGTLMAMAILSRVSIYSPLPLRKDHDSVVENEKDSAKLKDLVGEEDNTDFVPKVENDPFAKLKD</sequence>
<organism evidence="2 3">
    <name type="scientific">Trifolium medium</name>
    <dbReference type="NCBI Taxonomy" id="97028"/>
    <lineage>
        <taxon>Eukaryota</taxon>
        <taxon>Viridiplantae</taxon>
        <taxon>Streptophyta</taxon>
        <taxon>Embryophyta</taxon>
        <taxon>Tracheophyta</taxon>
        <taxon>Spermatophyta</taxon>
        <taxon>Magnoliopsida</taxon>
        <taxon>eudicotyledons</taxon>
        <taxon>Gunneridae</taxon>
        <taxon>Pentapetalae</taxon>
        <taxon>rosids</taxon>
        <taxon>fabids</taxon>
        <taxon>Fabales</taxon>
        <taxon>Fabaceae</taxon>
        <taxon>Papilionoideae</taxon>
        <taxon>50 kb inversion clade</taxon>
        <taxon>NPAAA clade</taxon>
        <taxon>Hologalegina</taxon>
        <taxon>IRL clade</taxon>
        <taxon>Trifolieae</taxon>
        <taxon>Trifolium</taxon>
    </lineage>
</organism>
<dbReference type="AlphaFoldDB" id="A0A392QWF8"/>
<dbReference type="EMBL" id="LXQA010166953">
    <property type="protein sequence ID" value="MCI28628.1"/>
    <property type="molecule type" value="Genomic_DNA"/>
</dbReference>
<proteinExistence type="predicted"/>
<feature type="transmembrane region" description="Helical" evidence="1">
    <location>
        <begin position="32"/>
        <end position="53"/>
    </location>
</feature>
<evidence type="ECO:0000313" key="3">
    <source>
        <dbReference type="Proteomes" id="UP000265520"/>
    </source>
</evidence>
<reference evidence="2 3" key="1">
    <citation type="journal article" date="2018" name="Front. Plant Sci.">
        <title>Red Clover (Trifolium pratense) and Zigzag Clover (T. medium) - A Picture of Genomic Similarities and Differences.</title>
        <authorList>
            <person name="Dluhosova J."/>
            <person name="Istvanek J."/>
            <person name="Nedelnik J."/>
            <person name="Repkova J."/>
        </authorList>
    </citation>
    <scope>NUCLEOTIDE SEQUENCE [LARGE SCALE GENOMIC DNA]</scope>
    <source>
        <strain evidence="3">cv. 10/8</strain>
        <tissue evidence="2">Leaf</tissue>
    </source>
</reference>
<comment type="caution">
    <text evidence="2">The sequence shown here is derived from an EMBL/GenBank/DDBJ whole genome shotgun (WGS) entry which is preliminary data.</text>
</comment>
<accession>A0A392QWF8</accession>
<keyword evidence="3" id="KW-1185">Reference proteome</keyword>
<dbReference type="Proteomes" id="UP000265520">
    <property type="component" value="Unassembled WGS sequence"/>
</dbReference>
<evidence type="ECO:0000313" key="2">
    <source>
        <dbReference type="EMBL" id="MCI28628.1"/>
    </source>
</evidence>